<keyword evidence="2" id="KW-1185">Reference proteome</keyword>
<comment type="caution">
    <text evidence="1">The sequence shown here is derived from an EMBL/GenBank/DDBJ whole genome shotgun (WGS) entry which is preliminary data.</text>
</comment>
<dbReference type="EMBL" id="JRLX01000005">
    <property type="protein sequence ID" value="KGO87340.1"/>
    <property type="molecule type" value="Genomic_DNA"/>
</dbReference>
<dbReference type="Proteomes" id="UP000030152">
    <property type="component" value="Unassembled WGS sequence"/>
</dbReference>
<reference evidence="1 2" key="1">
    <citation type="submission" date="2013-09" db="EMBL/GenBank/DDBJ databases">
        <authorList>
            <person name="Zeng Z."/>
            <person name="Chen C."/>
        </authorList>
    </citation>
    <scope>NUCLEOTIDE SEQUENCE [LARGE SCALE GENOMIC DNA]</scope>
    <source>
        <strain evidence="1 2">WB 3.3-2</strain>
    </source>
</reference>
<accession>A0A0A2MG99</accession>
<protein>
    <submittedName>
        <fullName evidence="1">Uncharacterized protein</fullName>
    </submittedName>
</protein>
<organism evidence="1 2">
    <name type="scientific">Flavobacterium rivuli WB 3.3-2 = DSM 21788</name>
    <dbReference type="NCBI Taxonomy" id="1121895"/>
    <lineage>
        <taxon>Bacteria</taxon>
        <taxon>Pseudomonadati</taxon>
        <taxon>Bacteroidota</taxon>
        <taxon>Flavobacteriia</taxon>
        <taxon>Flavobacteriales</taxon>
        <taxon>Flavobacteriaceae</taxon>
        <taxon>Flavobacterium</taxon>
    </lineage>
</organism>
<gene>
    <name evidence="1" type="ORF">Q765_06650</name>
</gene>
<name>A0A0A2MG99_9FLAO</name>
<evidence type="ECO:0000313" key="1">
    <source>
        <dbReference type="EMBL" id="KGO87340.1"/>
    </source>
</evidence>
<proteinExistence type="predicted"/>
<evidence type="ECO:0000313" key="2">
    <source>
        <dbReference type="Proteomes" id="UP000030152"/>
    </source>
</evidence>
<sequence>MRGFFILAGLYICNSNKYKHNDYGVRALIKLIRTYRTSAELQDKLELGVYDYEQGIQEDG</sequence>
<dbReference type="AlphaFoldDB" id="A0A0A2MG99"/>